<dbReference type="PANTHER" id="PTHR33919">
    <property type="entry name" value="OS09G0127700 PROTEIN"/>
    <property type="match status" value="1"/>
</dbReference>
<keyword evidence="1" id="KW-0472">Membrane</keyword>
<dbReference type="Proteomes" id="UP001454036">
    <property type="component" value="Unassembled WGS sequence"/>
</dbReference>
<gene>
    <name evidence="2" type="ORF">LIER_08529</name>
</gene>
<keyword evidence="1" id="KW-0812">Transmembrane</keyword>
<protein>
    <submittedName>
        <fullName evidence="2">Uncharacterized protein</fullName>
    </submittedName>
</protein>
<accession>A0AAV3PCF2</accession>
<evidence type="ECO:0000313" key="2">
    <source>
        <dbReference type="EMBL" id="GAA0149320.1"/>
    </source>
</evidence>
<evidence type="ECO:0000256" key="1">
    <source>
        <dbReference type="SAM" id="Phobius"/>
    </source>
</evidence>
<organism evidence="2 3">
    <name type="scientific">Lithospermum erythrorhizon</name>
    <name type="common">Purple gromwell</name>
    <name type="synonym">Lithospermum officinale var. erythrorhizon</name>
    <dbReference type="NCBI Taxonomy" id="34254"/>
    <lineage>
        <taxon>Eukaryota</taxon>
        <taxon>Viridiplantae</taxon>
        <taxon>Streptophyta</taxon>
        <taxon>Embryophyta</taxon>
        <taxon>Tracheophyta</taxon>
        <taxon>Spermatophyta</taxon>
        <taxon>Magnoliopsida</taxon>
        <taxon>eudicotyledons</taxon>
        <taxon>Gunneridae</taxon>
        <taxon>Pentapetalae</taxon>
        <taxon>asterids</taxon>
        <taxon>lamiids</taxon>
        <taxon>Boraginales</taxon>
        <taxon>Boraginaceae</taxon>
        <taxon>Boraginoideae</taxon>
        <taxon>Lithospermeae</taxon>
        <taxon>Lithospermum</taxon>
    </lineage>
</organism>
<name>A0AAV3PCF2_LITER</name>
<dbReference type="PANTHER" id="PTHR33919:SF11">
    <property type="entry name" value="EXPRESSED PROTEIN"/>
    <property type="match status" value="1"/>
</dbReference>
<feature type="transmembrane region" description="Helical" evidence="1">
    <location>
        <begin position="55"/>
        <end position="73"/>
    </location>
</feature>
<keyword evidence="3" id="KW-1185">Reference proteome</keyword>
<reference evidence="2 3" key="1">
    <citation type="submission" date="2024-01" db="EMBL/GenBank/DDBJ databases">
        <title>The complete chloroplast genome sequence of Lithospermum erythrorhizon: insights into the phylogenetic relationship among Boraginaceae species and the maternal lineages of purple gromwells.</title>
        <authorList>
            <person name="Okada T."/>
            <person name="Watanabe K."/>
        </authorList>
    </citation>
    <scope>NUCLEOTIDE SEQUENCE [LARGE SCALE GENOMIC DNA]</scope>
</reference>
<sequence>MALRSSSNYLKSMIHRLRGSASYATSTSPKMKGFASASNFIKSPDFKARVKKGDFVPVSVALGMIMLSTSFGIHTAMQQLKRSPNVYVKKSRRETIPEVVEPEQVMEDSEKFIKKSLFRKVAHIQDPKKFETIPNPIRGNILAKQNHVESLKDIGFDPKLH</sequence>
<evidence type="ECO:0000313" key="3">
    <source>
        <dbReference type="Proteomes" id="UP001454036"/>
    </source>
</evidence>
<dbReference type="EMBL" id="BAABME010001384">
    <property type="protein sequence ID" value="GAA0149320.1"/>
    <property type="molecule type" value="Genomic_DNA"/>
</dbReference>
<comment type="caution">
    <text evidence="2">The sequence shown here is derived from an EMBL/GenBank/DDBJ whole genome shotgun (WGS) entry which is preliminary data.</text>
</comment>
<keyword evidence="1" id="KW-1133">Transmembrane helix</keyword>
<proteinExistence type="predicted"/>
<dbReference type="AlphaFoldDB" id="A0AAV3PCF2"/>